<dbReference type="PROSITE" id="PS51257">
    <property type="entry name" value="PROKAR_LIPOPROTEIN"/>
    <property type="match status" value="1"/>
</dbReference>
<dbReference type="Gene3D" id="2.160.20.120">
    <property type="match status" value="1"/>
</dbReference>
<protein>
    <recommendedName>
        <fullName evidence="1">Putative auto-transporter adhesin head GIN domain-containing protein</fullName>
    </recommendedName>
</protein>
<evidence type="ECO:0000259" key="1">
    <source>
        <dbReference type="Pfam" id="PF10988"/>
    </source>
</evidence>
<dbReference type="KEGG" id="ptan:CRYO30217_00233"/>
<proteinExistence type="predicted"/>
<organism evidence="2 3">
    <name type="scientific">Parvicella tangerina</name>
    <dbReference type="NCBI Taxonomy" id="2829795"/>
    <lineage>
        <taxon>Bacteria</taxon>
        <taxon>Pseudomonadati</taxon>
        <taxon>Bacteroidota</taxon>
        <taxon>Flavobacteriia</taxon>
        <taxon>Flavobacteriales</taxon>
        <taxon>Parvicellaceae</taxon>
        <taxon>Parvicella</taxon>
    </lineage>
</organism>
<keyword evidence="3" id="KW-1185">Reference proteome</keyword>
<evidence type="ECO:0000313" key="2">
    <source>
        <dbReference type="EMBL" id="CAG5076887.1"/>
    </source>
</evidence>
<feature type="domain" description="Putative auto-transporter adhesin head GIN" evidence="1">
    <location>
        <begin position="37"/>
        <end position="217"/>
    </location>
</feature>
<evidence type="ECO:0000313" key="3">
    <source>
        <dbReference type="Proteomes" id="UP000683507"/>
    </source>
</evidence>
<dbReference type="Proteomes" id="UP000683507">
    <property type="component" value="Chromosome"/>
</dbReference>
<dbReference type="RefSeq" id="WP_258540474.1">
    <property type="nucleotide sequence ID" value="NZ_OU015584.1"/>
</dbReference>
<accession>A0A916NES2</accession>
<dbReference type="EMBL" id="OU015584">
    <property type="protein sequence ID" value="CAG5076887.1"/>
    <property type="molecule type" value="Genomic_DNA"/>
</dbReference>
<gene>
    <name evidence="2" type="ORF">CRYO30217_00233</name>
</gene>
<name>A0A916NES2_9FLAO</name>
<dbReference type="PANTHER" id="PTHR39200:SF1">
    <property type="entry name" value="AUTO-TRANSPORTER ADHESIN HEAD GIN DOMAIN-CONTAINING PROTEIN-RELATED"/>
    <property type="match status" value="1"/>
</dbReference>
<reference evidence="2" key="1">
    <citation type="submission" date="2021-04" db="EMBL/GenBank/DDBJ databases">
        <authorList>
            <person name="Rodrigo-Torres L."/>
            <person name="Arahal R. D."/>
            <person name="Lucena T."/>
        </authorList>
    </citation>
    <scope>NUCLEOTIDE SEQUENCE</scope>
    <source>
        <strain evidence="2">AS29M-1</strain>
    </source>
</reference>
<sequence>MKKIALVALVGMTLTSCHDLIDGTAGAVTTEMRTEPAFHSINMEGNVDVFVSYDTINSIKIEAGENLIDYIETSVIGDELFVYEAPNNIVNTKPIRVYVTMDSLESVHMEGSGDLDVNDMSSDHLNVLSIGSGDANFEIDANNINYENTGSGDARFTGTVNSLNVFLEGSGDFKGKYMYAFDANVEIEGSGDALVRASNSLVATISGSGDITYYGNPTTVTTSVTGSGDVYGN</sequence>
<dbReference type="InterPro" id="IPR021255">
    <property type="entry name" value="DUF2807"/>
</dbReference>
<dbReference type="Pfam" id="PF10988">
    <property type="entry name" value="DUF2807"/>
    <property type="match status" value="1"/>
</dbReference>
<dbReference type="AlphaFoldDB" id="A0A916NES2"/>
<dbReference type="PANTHER" id="PTHR39200">
    <property type="entry name" value="HYPOTHETICAL EXPORTED PROTEIN"/>
    <property type="match status" value="1"/>
</dbReference>